<dbReference type="FunFam" id="3.30.565.10:FF:000006">
    <property type="entry name" value="Sensor histidine kinase WalK"/>
    <property type="match status" value="1"/>
</dbReference>
<evidence type="ECO:0000256" key="10">
    <source>
        <dbReference type="ARBA" id="ARBA00022991"/>
    </source>
</evidence>
<evidence type="ECO:0000256" key="5">
    <source>
        <dbReference type="ARBA" id="ARBA00022543"/>
    </source>
</evidence>
<evidence type="ECO:0000256" key="6">
    <source>
        <dbReference type="ARBA" id="ARBA00022553"/>
    </source>
</evidence>
<keyword evidence="8" id="KW-0808">Transferase</keyword>
<dbReference type="PANTHER" id="PTHR42878:SF15">
    <property type="entry name" value="BACTERIOPHYTOCHROME"/>
    <property type="match status" value="1"/>
</dbReference>
<keyword evidence="6" id="KW-0597">Phosphoprotein</keyword>
<dbReference type="Pfam" id="PF00360">
    <property type="entry name" value="PHY"/>
    <property type="match status" value="1"/>
</dbReference>
<dbReference type="Pfam" id="PF02518">
    <property type="entry name" value="HATPase_c"/>
    <property type="match status" value="1"/>
</dbReference>
<accession>A0A261SKB8</accession>
<dbReference type="InterPro" id="IPR003018">
    <property type="entry name" value="GAF"/>
</dbReference>
<evidence type="ECO:0000256" key="11">
    <source>
        <dbReference type="ARBA" id="ARBA00023170"/>
    </source>
</evidence>
<keyword evidence="15" id="KW-1185">Reference proteome</keyword>
<dbReference type="GO" id="GO:0009584">
    <property type="term" value="P:detection of visible light"/>
    <property type="evidence" value="ECO:0007669"/>
    <property type="project" value="InterPro"/>
</dbReference>
<evidence type="ECO:0000313" key="15">
    <source>
        <dbReference type="Proteomes" id="UP000216020"/>
    </source>
</evidence>
<proteinExistence type="inferred from homology"/>
<dbReference type="Pfam" id="PF08446">
    <property type="entry name" value="PAS_2"/>
    <property type="match status" value="1"/>
</dbReference>
<dbReference type="GO" id="GO:0006355">
    <property type="term" value="P:regulation of DNA-templated transcription"/>
    <property type="evidence" value="ECO:0007669"/>
    <property type="project" value="InterPro"/>
</dbReference>
<keyword evidence="9" id="KW-0418">Kinase</keyword>
<comment type="catalytic activity">
    <reaction evidence="1">
        <text>ATP + protein L-histidine = ADP + protein N-phospho-L-histidine.</text>
        <dbReference type="EC" id="2.7.13.3"/>
    </reaction>
</comment>
<dbReference type="GO" id="GO:0000156">
    <property type="term" value="F:phosphorelay response regulator activity"/>
    <property type="evidence" value="ECO:0007669"/>
    <property type="project" value="TreeGrafter"/>
</dbReference>
<keyword evidence="5" id="KW-0600">Photoreceptor protein</keyword>
<reference evidence="15" key="1">
    <citation type="submission" date="2017-05" db="EMBL/GenBank/DDBJ databases">
        <title>Complete and WGS of Bordetella genogroups.</title>
        <authorList>
            <person name="Spilker T."/>
            <person name="Lipuma J."/>
        </authorList>
    </citation>
    <scope>NUCLEOTIDE SEQUENCE [LARGE SCALE GENOMIC DNA]</scope>
    <source>
        <strain evidence="15">AU16122</strain>
    </source>
</reference>
<dbReference type="SMART" id="SM00388">
    <property type="entry name" value="HisKA"/>
    <property type="match status" value="1"/>
</dbReference>
<dbReference type="SUPFAM" id="SSF47384">
    <property type="entry name" value="Homodimeric domain of signal transducing histidine kinase"/>
    <property type="match status" value="1"/>
</dbReference>
<dbReference type="InterPro" id="IPR036890">
    <property type="entry name" value="HATPase_C_sf"/>
</dbReference>
<dbReference type="SUPFAM" id="SSF55874">
    <property type="entry name" value="ATPase domain of HSP90 chaperone/DNA topoisomerase II/histidine kinase"/>
    <property type="match status" value="1"/>
</dbReference>
<dbReference type="InterPro" id="IPR013654">
    <property type="entry name" value="PAS_2"/>
</dbReference>
<evidence type="ECO:0000256" key="3">
    <source>
        <dbReference type="ARBA" id="ARBA00006402"/>
    </source>
</evidence>
<dbReference type="Pfam" id="PF01590">
    <property type="entry name" value="GAF"/>
    <property type="match status" value="1"/>
</dbReference>
<gene>
    <name evidence="14" type="ORF">CAL29_04250</name>
</gene>
<dbReference type="Pfam" id="PF00512">
    <property type="entry name" value="HisKA"/>
    <property type="match status" value="1"/>
</dbReference>
<dbReference type="SMART" id="SM00387">
    <property type="entry name" value="HATPase_c"/>
    <property type="match status" value="1"/>
</dbReference>
<dbReference type="InterPro" id="IPR013515">
    <property type="entry name" value="Phytochrome_cen-reg"/>
</dbReference>
<keyword evidence="10" id="KW-0157">Chromophore</keyword>
<dbReference type="RefSeq" id="WP_094851717.1">
    <property type="nucleotide sequence ID" value="NZ_NEVM01000001.1"/>
</dbReference>
<evidence type="ECO:0000256" key="8">
    <source>
        <dbReference type="ARBA" id="ARBA00022679"/>
    </source>
</evidence>
<comment type="caution">
    <text evidence="14">The sequence shown here is derived from an EMBL/GenBank/DDBJ whole genome shotgun (WGS) entry which is preliminary data.</text>
</comment>
<sequence>MTTDLQACDQEPIRIPGHIQPQGFLLTVDRKTTELLRISANAGQFTGVDPRALLGRTLEATSLLTPALLQDVLAPQSRPQPPRAHGIATFDSGSFLVISHLSGDERIVEFEFVDPALKGSLDLLYPDMRAAIETLQADRTPAALYQSAARIIRELTGFDRALVYAFDAQWNGTVVGEDRNDRLPSYFDLRFPAGDIPAQARELYLLNRQRLIPDAGYTPVPLLELDREGAGLAPLDLSFAVLRSVSPVHLEYMRNMGTPSSFSVSIVAGGRLWGLISAHHAQPRTVPHHVRAACDFLAQVMAIQIEGHARGSHAAERVERQGVQARLLAYMAREDNFVQGLVKHPEDFLPLVDAHGAAVMLDGVCHTVGDAPDEAGVAALVAWLAGQHGDKEIYSTDSLATARPGAACATRGGEAVAGLLAVQISQIHRSYVLWFRPEVVRTVRWSGDPHRAKEAAAGRLHPRQSFDIWRETVRHRSAPWTEPQLDTAALLRNAIIGIVMRKAEELADITDELKRSNRELEAFSYSVSHDLRAPFRHIVGYAELLKDELHLEGGAADGDAGAAPAPGGSRPLRYIETIIESAHTAGKLVDGLLSFSQAGRVSLAREEINVDRIVASCRHLLQPELRDRQVAFDIGPLGHVTADPTMLRQVFQNLLSNAIKYTKGRDVAKIKVTANRTPAATVFMIEDNGVGFDMAYVGKLFGVFQRLHRMEDFEGTGIGLANVRRIAERHGGSAWAEGAVDQGARFYFSIPNRETAENVGA</sequence>
<dbReference type="Gene3D" id="1.10.287.130">
    <property type="match status" value="1"/>
</dbReference>
<dbReference type="InterPro" id="IPR050351">
    <property type="entry name" value="BphY/WalK/GraS-like"/>
</dbReference>
<dbReference type="Gene3D" id="3.30.450.270">
    <property type="match status" value="1"/>
</dbReference>
<dbReference type="Gene3D" id="3.30.450.40">
    <property type="match status" value="1"/>
</dbReference>
<dbReference type="GO" id="GO:0030295">
    <property type="term" value="F:protein kinase activator activity"/>
    <property type="evidence" value="ECO:0007669"/>
    <property type="project" value="TreeGrafter"/>
</dbReference>
<dbReference type="InterPro" id="IPR001294">
    <property type="entry name" value="Phytochrome"/>
</dbReference>
<dbReference type="Proteomes" id="UP000216020">
    <property type="component" value="Unassembled WGS sequence"/>
</dbReference>
<evidence type="ECO:0000256" key="7">
    <source>
        <dbReference type="ARBA" id="ARBA00022606"/>
    </source>
</evidence>
<dbReference type="InterPro" id="IPR016132">
    <property type="entry name" value="Phyto_chromo_attachment"/>
</dbReference>
<dbReference type="PROSITE" id="PS50109">
    <property type="entry name" value="HIS_KIN"/>
    <property type="match status" value="1"/>
</dbReference>
<evidence type="ECO:0000256" key="9">
    <source>
        <dbReference type="ARBA" id="ARBA00022777"/>
    </source>
</evidence>
<feature type="domain" description="Histidine kinase" evidence="13">
    <location>
        <begin position="526"/>
        <end position="754"/>
    </location>
</feature>
<evidence type="ECO:0000313" key="14">
    <source>
        <dbReference type="EMBL" id="OZI37615.1"/>
    </source>
</evidence>
<dbReference type="GO" id="GO:0007234">
    <property type="term" value="P:osmosensory signaling via phosphorelay pathway"/>
    <property type="evidence" value="ECO:0007669"/>
    <property type="project" value="TreeGrafter"/>
</dbReference>
<dbReference type="PROSITE" id="PS50046">
    <property type="entry name" value="PHYTOCHROME_2"/>
    <property type="match status" value="1"/>
</dbReference>
<keyword evidence="7" id="KW-0716">Sensory transduction</keyword>
<comment type="similarity">
    <text evidence="3">In the N-terminal section; belongs to the phytochrome family.</text>
</comment>
<dbReference type="Gene3D" id="3.30.565.10">
    <property type="entry name" value="Histidine kinase-like ATPase, C-terminal domain"/>
    <property type="match status" value="1"/>
</dbReference>
<dbReference type="InterPro" id="IPR003594">
    <property type="entry name" value="HATPase_dom"/>
</dbReference>
<dbReference type="InterPro" id="IPR043150">
    <property type="entry name" value="Phytochrome_PHY_sf"/>
</dbReference>
<dbReference type="PANTHER" id="PTHR42878">
    <property type="entry name" value="TWO-COMPONENT HISTIDINE KINASE"/>
    <property type="match status" value="1"/>
</dbReference>
<organism evidence="14 15">
    <name type="scientific">Bordetella genomosp. 10</name>
    <dbReference type="NCBI Taxonomy" id="1416804"/>
    <lineage>
        <taxon>Bacteria</taxon>
        <taxon>Pseudomonadati</taxon>
        <taxon>Pseudomonadota</taxon>
        <taxon>Betaproteobacteria</taxon>
        <taxon>Burkholderiales</taxon>
        <taxon>Alcaligenaceae</taxon>
        <taxon>Bordetella</taxon>
    </lineage>
</organism>
<dbReference type="InterPro" id="IPR035965">
    <property type="entry name" value="PAS-like_dom_sf"/>
</dbReference>
<dbReference type="CDD" id="cd00082">
    <property type="entry name" value="HisKA"/>
    <property type="match status" value="1"/>
</dbReference>
<dbReference type="PRINTS" id="PR01033">
    <property type="entry name" value="PHYTOCHROME"/>
</dbReference>
<dbReference type="EMBL" id="NEVM01000001">
    <property type="protein sequence ID" value="OZI37615.1"/>
    <property type="molecule type" value="Genomic_DNA"/>
</dbReference>
<dbReference type="GO" id="GO:0009881">
    <property type="term" value="F:photoreceptor activity"/>
    <property type="evidence" value="ECO:0007669"/>
    <property type="project" value="UniProtKB-KW"/>
</dbReference>
<dbReference type="EC" id="2.7.13.3" evidence="4"/>
<dbReference type="AlphaFoldDB" id="A0A261SKB8"/>
<name>A0A261SKB8_9BORD</name>
<dbReference type="InterPro" id="IPR003661">
    <property type="entry name" value="HisK_dim/P_dom"/>
</dbReference>
<dbReference type="Gene3D" id="3.30.450.20">
    <property type="entry name" value="PAS domain"/>
    <property type="match status" value="1"/>
</dbReference>
<dbReference type="SMART" id="SM00065">
    <property type="entry name" value="GAF"/>
    <property type="match status" value="1"/>
</dbReference>
<dbReference type="GO" id="GO:0005886">
    <property type="term" value="C:plasma membrane"/>
    <property type="evidence" value="ECO:0007669"/>
    <property type="project" value="UniProtKB-SubCell"/>
</dbReference>
<dbReference type="InterPro" id="IPR029016">
    <property type="entry name" value="GAF-like_dom_sf"/>
</dbReference>
<dbReference type="OrthoDB" id="9808408at2"/>
<dbReference type="InterPro" id="IPR005467">
    <property type="entry name" value="His_kinase_dom"/>
</dbReference>
<evidence type="ECO:0000259" key="12">
    <source>
        <dbReference type="PROSITE" id="PS50046"/>
    </source>
</evidence>
<evidence type="ECO:0000256" key="1">
    <source>
        <dbReference type="ARBA" id="ARBA00000085"/>
    </source>
</evidence>
<evidence type="ECO:0000259" key="13">
    <source>
        <dbReference type="PROSITE" id="PS50109"/>
    </source>
</evidence>
<protein>
    <recommendedName>
        <fullName evidence="4">histidine kinase</fullName>
        <ecNumber evidence="4">2.7.13.3</ecNumber>
    </recommendedName>
</protein>
<dbReference type="SUPFAM" id="SSF55781">
    <property type="entry name" value="GAF domain-like"/>
    <property type="match status" value="2"/>
</dbReference>
<keyword evidence="11" id="KW-0675">Receptor</keyword>
<comment type="subcellular location">
    <subcellularLocation>
        <location evidence="2">Cell inner membrane</location>
        <topology evidence="2">Multi-pass membrane protein</topology>
    </subcellularLocation>
</comment>
<evidence type="ECO:0000256" key="4">
    <source>
        <dbReference type="ARBA" id="ARBA00012438"/>
    </source>
</evidence>
<dbReference type="InterPro" id="IPR036097">
    <property type="entry name" value="HisK_dim/P_sf"/>
</dbReference>
<dbReference type="SUPFAM" id="SSF55785">
    <property type="entry name" value="PYP-like sensor domain (PAS domain)"/>
    <property type="match status" value="1"/>
</dbReference>
<feature type="domain" description="Phytochrome chromophore attachment site" evidence="12">
    <location>
        <begin position="140"/>
        <end position="299"/>
    </location>
</feature>
<dbReference type="GO" id="GO:0000155">
    <property type="term" value="F:phosphorelay sensor kinase activity"/>
    <property type="evidence" value="ECO:0007669"/>
    <property type="project" value="InterPro"/>
</dbReference>
<evidence type="ECO:0000256" key="2">
    <source>
        <dbReference type="ARBA" id="ARBA00004429"/>
    </source>
</evidence>